<reference evidence="2 3" key="1">
    <citation type="submission" date="2019-08" db="EMBL/GenBank/DDBJ databases">
        <title>Deep-cultivation of Planctomycetes and their phenomic and genomic characterization uncovers novel biology.</title>
        <authorList>
            <person name="Wiegand S."/>
            <person name="Jogler M."/>
            <person name="Boedeker C."/>
            <person name="Pinto D."/>
            <person name="Vollmers J."/>
            <person name="Rivas-Marin E."/>
            <person name="Kohn T."/>
            <person name="Peeters S.H."/>
            <person name="Heuer A."/>
            <person name="Rast P."/>
            <person name="Oberbeckmann S."/>
            <person name="Bunk B."/>
            <person name="Jeske O."/>
            <person name="Meyerdierks A."/>
            <person name="Storesund J.E."/>
            <person name="Kallscheuer N."/>
            <person name="Luecker S."/>
            <person name="Lage O.M."/>
            <person name="Pohl T."/>
            <person name="Merkel B.J."/>
            <person name="Hornburger P."/>
            <person name="Mueller R.-W."/>
            <person name="Bruemmer F."/>
            <person name="Labrenz M."/>
            <person name="Spormann A.M."/>
            <person name="Op den Camp H."/>
            <person name="Overmann J."/>
            <person name="Amann R."/>
            <person name="Jetten M.S.M."/>
            <person name="Mascher T."/>
            <person name="Medema M.H."/>
            <person name="Devos D.P."/>
            <person name="Kaster A.-K."/>
            <person name="Ovreas L."/>
            <person name="Rohde M."/>
            <person name="Galperin M.Y."/>
            <person name="Jogler C."/>
        </authorList>
    </citation>
    <scope>NUCLEOTIDE SEQUENCE [LARGE SCALE GENOMIC DNA]</scope>
    <source>
        <strain evidence="2 3">OJF2</strain>
    </source>
</reference>
<evidence type="ECO:0000313" key="2">
    <source>
        <dbReference type="EMBL" id="QEH38978.1"/>
    </source>
</evidence>
<dbReference type="EMBL" id="CP042997">
    <property type="protein sequence ID" value="QEH38978.1"/>
    <property type="molecule type" value="Genomic_DNA"/>
</dbReference>
<evidence type="ECO:0000256" key="1">
    <source>
        <dbReference type="SAM" id="Phobius"/>
    </source>
</evidence>
<evidence type="ECO:0008006" key="4">
    <source>
        <dbReference type="Google" id="ProtNLM"/>
    </source>
</evidence>
<dbReference type="AlphaFoldDB" id="A0A5B9WE91"/>
<feature type="transmembrane region" description="Helical" evidence="1">
    <location>
        <begin position="12"/>
        <end position="32"/>
    </location>
</feature>
<keyword evidence="3" id="KW-1185">Reference proteome</keyword>
<feature type="transmembrane region" description="Helical" evidence="1">
    <location>
        <begin position="44"/>
        <end position="62"/>
    </location>
</feature>
<dbReference type="Proteomes" id="UP000324233">
    <property type="component" value="Chromosome"/>
</dbReference>
<name>A0A5B9WE91_9BACT</name>
<gene>
    <name evidence="2" type="ORF">OJF2_75900</name>
</gene>
<keyword evidence="1" id="KW-0812">Transmembrane</keyword>
<dbReference type="PANTHER" id="PTHR36974">
    <property type="entry name" value="MEMBRANE PROTEIN-RELATED"/>
    <property type="match status" value="1"/>
</dbReference>
<protein>
    <recommendedName>
        <fullName evidence="4">DoxX</fullName>
    </recommendedName>
</protein>
<keyword evidence="1" id="KW-0472">Membrane</keyword>
<organism evidence="2 3">
    <name type="scientific">Aquisphaera giovannonii</name>
    <dbReference type="NCBI Taxonomy" id="406548"/>
    <lineage>
        <taxon>Bacteria</taxon>
        <taxon>Pseudomonadati</taxon>
        <taxon>Planctomycetota</taxon>
        <taxon>Planctomycetia</taxon>
        <taxon>Isosphaerales</taxon>
        <taxon>Isosphaeraceae</taxon>
        <taxon>Aquisphaera</taxon>
    </lineage>
</organism>
<dbReference type="PANTHER" id="PTHR36974:SF1">
    <property type="entry name" value="DOXX FAMILY MEMBRANE PROTEIN"/>
    <property type="match status" value="1"/>
</dbReference>
<dbReference type="KEGG" id="agv:OJF2_75900"/>
<feature type="transmembrane region" description="Helical" evidence="1">
    <location>
        <begin position="68"/>
        <end position="85"/>
    </location>
</feature>
<sequence length="126" mass="13791">MSAKAYRIGKAAFAGIFVLGGIGHFVATGPYMRIMPDYLPYHRELVLLSGAFEVALGVMLLVPRTSRLAAWGLIALLVAVFPANVEMYRHADRFSVPAWALLARLPLQALLIGWAYAYTKPRDATG</sequence>
<dbReference type="OrthoDB" id="327939at2"/>
<feature type="transmembrane region" description="Helical" evidence="1">
    <location>
        <begin position="97"/>
        <end position="117"/>
    </location>
</feature>
<proteinExistence type="predicted"/>
<evidence type="ECO:0000313" key="3">
    <source>
        <dbReference type="Proteomes" id="UP000324233"/>
    </source>
</evidence>
<dbReference type="RefSeq" id="WP_148598352.1">
    <property type="nucleotide sequence ID" value="NZ_CP042997.1"/>
</dbReference>
<accession>A0A5B9WE91</accession>
<keyword evidence="1" id="KW-1133">Transmembrane helix</keyword>